<evidence type="ECO:0000313" key="3">
    <source>
        <dbReference type="Proteomes" id="UP000696280"/>
    </source>
</evidence>
<evidence type="ECO:0000313" key="2">
    <source>
        <dbReference type="EMBL" id="CAG8961095.1"/>
    </source>
</evidence>
<dbReference type="OrthoDB" id="2097653at2759"/>
<feature type="chain" id="PRO_5040387048" evidence="1">
    <location>
        <begin position="21"/>
        <end position="146"/>
    </location>
</feature>
<feature type="signal peptide" evidence="1">
    <location>
        <begin position="1"/>
        <end position="20"/>
    </location>
</feature>
<organism evidence="2 3">
    <name type="scientific">Hymenoscyphus fraxineus</name>
    <dbReference type="NCBI Taxonomy" id="746836"/>
    <lineage>
        <taxon>Eukaryota</taxon>
        <taxon>Fungi</taxon>
        <taxon>Dikarya</taxon>
        <taxon>Ascomycota</taxon>
        <taxon>Pezizomycotina</taxon>
        <taxon>Leotiomycetes</taxon>
        <taxon>Helotiales</taxon>
        <taxon>Helotiaceae</taxon>
        <taxon>Hymenoscyphus</taxon>
    </lineage>
</organism>
<evidence type="ECO:0000256" key="1">
    <source>
        <dbReference type="SAM" id="SignalP"/>
    </source>
</evidence>
<reference evidence="2" key="1">
    <citation type="submission" date="2021-07" db="EMBL/GenBank/DDBJ databases">
        <authorList>
            <person name="Durling M."/>
        </authorList>
    </citation>
    <scope>NUCLEOTIDE SEQUENCE</scope>
</reference>
<sequence length="146" mass="15206">MYTPTTLLTLLLTLSATTTALSINPTTGAILRPRHFEDSITNLKCSNTTKIDEHDMNLAVLSICGGIDKPKEQCEGNPKSTTGASGTAKFQLDATAAGSTINISKGRWEHCVDAAREQCPNGGFSATCLGGATPSGDVALDGYRGS</sequence>
<dbReference type="AlphaFoldDB" id="A0A9N9LBB2"/>
<comment type="caution">
    <text evidence="2">The sequence shown here is derived from an EMBL/GenBank/DDBJ whole genome shotgun (WGS) entry which is preliminary data.</text>
</comment>
<dbReference type="EMBL" id="CAJVRL010000103">
    <property type="protein sequence ID" value="CAG8961095.1"/>
    <property type="molecule type" value="Genomic_DNA"/>
</dbReference>
<proteinExistence type="predicted"/>
<dbReference type="Proteomes" id="UP000696280">
    <property type="component" value="Unassembled WGS sequence"/>
</dbReference>
<keyword evidence="1" id="KW-0732">Signal</keyword>
<keyword evidence="3" id="KW-1185">Reference proteome</keyword>
<gene>
    <name evidence="2" type="ORF">HYFRA_00002638</name>
</gene>
<protein>
    <submittedName>
        <fullName evidence="2">Uncharacterized protein</fullName>
    </submittedName>
</protein>
<name>A0A9N9LBB2_9HELO</name>
<accession>A0A9N9LBB2</accession>